<evidence type="ECO:0000256" key="10">
    <source>
        <dbReference type="ARBA" id="ARBA00048843"/>
    </source>
</evidence>
<feature type="domain" description="Enoyl reductase (ER)" evidence="11">
    <location>
        <begin position="11"/>
        <end position="319"/>
    </location>
</feature>
<dbReference type="CDD" id="cd08290">
    <property type="entry name" value="ETR"/>
    <property type="match status" value="1"/>
</dbReference>
<evidence type="ECO:0000256" key="7">
    <source>
        <dbReference type="ARBA" id="ARBA00023098"/>
    </source>
</evidence>
<protein>
    <recommendedName>
        <fullName evidence="9">enoyl-[acyl-carrier-protein] reductase</fullName>
        <ecNumber evidence="9">1.3.1.104</ecNumber>
    </recommendedName>
</protein>
<evidence type="ECO:0000259" key="11">
    <source>
        <dbReference type="SMART" id="SM00829"/>
    </source>
</evidence>
<comment type="similarity">
    <text evidence="1">Belongs to the zinc-containing alcohol dehydrogenase family. Quinone oxidoreductase subfamily.</text>
</comment>
<dbReference type="EC" id="1.3.1.104" evidence="9"/>
<evidence type="ECO:0000256" key="6">
    <source>
        <dbReference type="ARBA" id="ARBA00023002"/>
    </source>
</evidence>
<dbReference type="SUPFAM" id="SSF51735">
    <property type="entry name" value="NAD(P)-binding Rossmann-fold domains"/>
    <property type="match status" value="1"/>
</dbReference>
<evidence type="ECO:0000256" key="1">
    <source>
        <dbReference type="ARBA" id="ARBA00010371"/>
    </source>
</evidence>
<dbReference type="InterPro" id="IPR013149">
    <property type="entry name" value="ADH-like_C"/>
</dbReference>
<keyword evidence="7" id="KW-0443">Lipid metabolism</keyword>
<dbReference type="InterPro" id="IPR011032">
    <property type="entry name" value="GroES-like_sf"/>
</dbReference>
<dbReference type="SMART" id="SM00829">
    <property type="entry name" value="PKS_ER"/>
    <property type="match status" value="1"/>
</dbReference>
<dbReference type="PANTHER" id="PTHR43981:SF2">
    <property type="entry name" value="ENOYL-[ACYL-CARRIER-PROTEIN] REDUCTASE, MITOCHONDRIAL"/>
    <property type="match status" value="1"/>
</dbReference>
<keyword evidence="6" id="KW-0560">Oxidoreductase</keyword>
<dbReference type="Gene3D" id="3.90.180.10">
    <property type="entry name" value="Medium-chain alcohol dehydrogenases, catalytic domain"/>
    <property type="match status" value="1"/>
</dbReference>
<evidence type="ECO:0000256" key="8">
    <source>
        <dbReference type="ARBA" id="ARBA00023160"/>
    </source>
</evidence>
<dbReference type="PANTHER" id="PTHR43981">
    <property type="entry name" value="ENOYL-[ACYL-CARRIER-PROTEIN] REDUCTASE, MITOCHONDRIAL"/>
    <property type="match status" value="1"/>
</dbReference>
<dbReference type="SUPFAM" id="SSF50129">
    <property type="entry name" value="GroES-like"/>
    <property type="match status" value="1"/>
</dbReference>
<keyword evidence="13" id="KW-1185">Reference proteome</keyword>
<evidence type="ECO:0000313" key="13">
    <source>
        <dbReference type="Proteomes" id="UP001216674"/>
    </source>
</evidence>
<keyword evidence="5" id="KW-0809">Transit peptide</keyword>
<dbReference type="Pfam" id="PF00107">
    <property type="entry name" value="ADH_zinc_N"/>
    <property type="match status" value="1"/>
</dbReference>
<organism evidence="12 13">
    <name type="scientific">Cupriavidus basilensis</name>
    <dbReference type="NCBI Taxonomy" id="68895"/>
    <lineage>
        <taxon>Bacteria</taxon>
        <taxon>Pseudomonadati</taxon>
        <taxon>Pseudomonadota</taxon>
        <taxon>Betaproteobacteria</taxon>
        <taxon>Burkholderiales</taxon>
        <taxon>Burkholderiaceae</taxon>
        <taxon>Cupriavidus</taxon>
    </lineage>
</organism>
<comment type="catalytic activity">
    <reaction evidence="10">
        <text>a 2,3-saturated acyl-[ACP] + NADP(+) = a (2E)-enoyl-[ACP] + NADPH + H(+)</text>
        <dbReference type="Rhea" id="RHEA:22564"/>
        <dbReference type="Rhea" id="RHEA-COMP:9925"/>
        <dbReference type="Rhea" id="RHEA-COMP:9926"/>
        <dbReference type="ChEBI" id="CHEBI:15378"/>
        <dbReference type="ChEBI" id="CHEBI:57783"/>
        <dbReference type="ChEBI" id="CHEBI:58349"/>
        <dbReference type="ChEBI" id="CHEBI:78784"/>
        <dbReference type="ChEBI" id="CHEBI:78785"/>
        <dbReference type="EC" id="1.3.1.104"/>
    </reaction>
</comment>
<evidence type="ECO:0000256" key="9">
    <source>
        <dbReference type="ARBA" id="ARBA00038963"/>
    </source>
</evidence>
<dbReference type="Gene3D" id="3.40.50.720">
    <property type="entry name" value="NAD(P)-binding Rossmann-like Domain"/>
    <property type="match status" value="1"/>
</dbReference>
<evidence type="ECO:0000256" key="5">
    <source>
        <dbReference type="ARBA" id="ARBA00022946"/>
    </source>
</evidence>
<name>A0ABT6AJG2_9BURK</name>
<dbReference type="RefSeq" id="WP_276264284.1">
    <property type="nucleotide sequence ID" value="NZ_JARJLM010000128.1"/>
</dbReference>
<dbReference type="Pfam" id="PF08240">
    <property type="entry name" value="ADH_N"/>
    <property type="match status" value="1"/>
</dbReference>
<keyword evidence="3" id="KW-0276">Fatty acid metabolism</keyword>
<evidence type="ECO:0000313" key="12">
    <source>
        <dbReference type="EMBL" id="MDF3832740.1"/>
    </source>
</evidence>
<keyword evidence="2" id="KW-0444">Lipid biosynthesis</keyword>
<keyword evidence="8" id="KW-0275">Fatty acid biosynthesis</keyword>
<evidence type="ECO:0000256" key="3">
    <source>
        <dbReference type="ARBA" id="ARBA00022832"/>
    </source>
</evidence>
<comment type="caution">
    <text evidence="12">The sequence shown here is derived from an EMBL/GenBank/DDBJ whole genome shotgun (WGS) entry which is preliminary data.</text>
</comment>
<dbReference type="InterPro" id="IPR020843">
    <property type="entry name" value="ER"/>
</dbReference>
<dbReference type="InterPro" id="IPR051034">
    <property type="entry name" value="Mito_Enoyl-ACP_Reductase"/>
</dbReference>
<dbReference type="InterPro" id="IPR013154">
    <property type="entry name" value="ADH-like_N"/>
</dbReference>
<gene>
    <name evidence="12" type="ORF">P3W85_07245</name>
</gene>
<dbReference type="Proteomes" id="UP001216674">
    <property type="component" value="Unassembled WGS sequence"/>
</dbReference>
<dbReference type="InterPro" id="IPR036291">
    <property type="entry name" value="NAD(P)-bd_dom_sf"/>
</dbReference>
<reference evidence="12 13" key="1">
    <citation type="submission" date="2023-03" db="EMBL/GenBank/DDBJ databases">
        <title>Draft assemblies of triclosan tolerant bacteria isolated from returned activated sludge.</title>
        <authorList>
            <person name="Van Hamelsveld S."/>
        </authorList>
    </citation>
    <scope>NUCLEOTIDE SEQUENCE [LARGE SCALE GENOMIC DNA]</scope>
    <source>
        <strain evidence="12 13">GW210010_S58</strain>
    </source>
</reference>
<evidence type="ECO:0000256" key="2">
    <source>
        <dbReference type="ARBA" id="ARBA00022516"/>
    </source>
</evidence>
<keyword evidence="4" id="KW-0521">NADP</keyword>
<dbReference type="EMBL" id="JARJLM010000128">
    <property type="protein sequence ID" value="MDF3832740.1"/>
    <property type="molecule type" value="Genomic_DNA"/>
</dbReference>
<proteinExistence type="inferred from homology"/>
<sequence length="322" mass="33551">MKALQISKHGDPLDVIELVELPEPGPAGHGEALLEVLYSPINPYDLNAARGRVMTPPLPSILGTEGIARVLETGEGVTTVQPGDLVFVPGGSPTWRERLAAPADKLFPLPPQADVQQLSMGAVNPPTAALLLGNFVDLKPGDWIVQNAGNSSVAASVIAIAKARGYRTVNLVRRPEVIAAVEALGADVVLQEGRELTARVAKAIGNAPIRLGLDGVGGASLASVTKLVEFGGTVVVYSAMSGEPGLANPMDVIFRDIKIRGLFLGHAHIRGSAALAAGLREGLQLISEGKLHSPIGGVYSLEDYRKAIAASGKGSKILFKLK</sequence>
<evidence type="ECO:0000256" key="4">
    <source>
        <dbReference type="ARBA" id="ARBA00022857"/>
    </source>
</evidence>
<accession>A0ABT6AJG2</accession>